<dbReference type="CDD" id="cd11041">
    <property type="entry name" value="CYP503A1-like"/>
    <property type="match status" value="1"/>
</dbReference>
<dbReference type="PRINTS" id="PR00465">
    <property type="entry name" value="EP450IV"/>
</dbReference>
<evidence type="ECO:0000256" key="4">
    <source>
        <dbReference type="ARBA" id="ARBA00022723"/>
    </source>
</evidence>
<keyword evidence="7" id="KW-0503">Monooxygenase</keyword>
<evidence type="ECO:0000256" key="6">
    <source>
        <dbReference type="ARBA" id="ARBA00023004"/>
    </source>
</evidence>
<evidence type="ECO:0000259" key="12">
    <source>
        <dbReference type="Pfam" id="PF04082"/>
    </source>
</evidence>
<dbReference type="AlphaFoldDB" id="A0A507BD57"/>
<dbReference type="CDD" id="cd12148">
    <property type="entry name" value="fungal_TF_MHR"/>
    <property type="match status" value="1"/>
</dbReference>
<organism evidence="13 14">
    <name type="scientific">Thyridium curvatum</name>
    <dbReference type="NCBI Taxonomy" id="1093900"/>
    <lineage>
        <taxon>Eukaryota</taxon>
        <taxon>Fungi</taxon>
        <taxon>Dikarya</taxon>
        <taxon>Ascomycota</taxon>
        <taxon>Pezizomycotina</taxon>
        <taxon>Sordariomycetes</taxon>
        <taxon>Sordariomycetidae</taxon>
        <taxon>Thyridiales</taxon>
        <taxon>Thyridiaceae</taxon>
        <taxon>Thyridium</taxon>
    </lineage>
</organism>
<keyword evidence="5" id="KW-0560">Oxidoreductase</keyword>
<dbReference type="EMBL" id="SKBQ01000026">
    <property type="protein sequence ID" value="TPX14678.1"/>
    <property type="molecule type" value="Genomic_DNA"/>
</dbReference>
<reference evidence="13 14" key="1">
    <citation type="submission" date="2019-06" db="EMBL/GenBank/DDBJ databases">
        <title>Draft genome sequence of the filamentous fungus Phialemoniopsis curvata isolated from diesel fuel.</title>
        <authorList>
            <person name="Varaljay V.A."/>
            <person name="Lyon W.J."/>
            <person name="Crouch A.L."/>
            <person name="Drake C.E."/>
            <person name="Hollomon J.M."/>
            <person name="Nadeau L.J."/>
            <person name="Nunn H.S."/>
            <person name="Stevenson B.S."/>
            <person name="Bojanowski C.L."/>
            <person name="Crookes-Goodson W.J."/>
        </authorList>
    </citation>
    <scope>NUCLEOTIDE SEQUENCE [LARGE SCALE GENOMIC DNA]</scope>
    <source>
        <strain evidence="13 14">D216</strain>
    </source>
</reference>
<dbReference type="PANTHER" id="PTHR46206">
    <property type="entry name" value="CYTOCHROME P450"/>
    <property type="match status" value="1"/>
</dbReference>
<dbReference type="InterPro" id="IPR036396">
    <property type="entry name" value="Cyt_P450_sf"/>
</dbReference>
<dbReference type="Gene3D" id="1.10.630.10">
    <property type="entry name" value="Cytochrome P450"/>
    <property type="match status" value="1"/>
</dbReference>
<evidence type="ECO:0000313" key="14">
    <source>
        <dbReference type="Proteomes" id="UP000319257"/>
    </source>
</evidence>
<evidence type="ECO:0000256" key="9">
    <source>
        <dbReference type="PIRSR" id="PIRSR602403-1"/>
    </source>
</evidence>
<feature type="compositionally biased region" description="Polar residues" evidence="10">
    <location>
        <begin position="497"/>
        <end position="516"/>
    </location>
</feature>
<feature type="region of interest" description="Disordered" evidence="10">
    <location>
        <begin position="486"/>
        <end position="549"/>
    </location>
</feature>
<feature type="domain" description="Xylanolytic transcriptional activator regulatory" evidence="12">
    <location>
        <begin position="651"/>
        <end position="747"/>
    </location>
</feature>
<dbReference type="InterPro" id="IPR002403">
    <property type="entry name" value="Cyt_P450_E_grp-IV"/>
</dbReference>
<dbReference type="PROSITE" id="PS00086">
    <property type="entry name" value="CYTOCHROME_P450"/>
    <property type="match status" value="1"/>
</dbReference>
<dbReference type="GO" id="GO:0008270">
    <property type="term" value="F:zinc ion binding"/>
    <property type="evidence" value="ECO:0007669"/>
    <property type="project" value="InterPro"/>
</dbReference>
<protein>
    <recommendedName>
        <fullName evidence="12">Xylanolytic transcriptional activator regulatory domain-containing protein</fullName>
    </recommendedName>
</protein>
<feature type="signal peptide" evidence="11">
    <location>
        <begin position="1"/>
        <end position="20"/>
    </location>
</feature>
<dbReference type="Proteomes" id="UP000319257">
    <property type="component" value="Unassembled WGS sequence"/>
</dbReference>
<dbReference type="Pfam" id="PF04082">
    <property type="entry name" value="Fungal_trans"/>
    <property type="match status" value="1"/>
</dbReference>
<evidence type="ECO:0000313" key="13">
    <source>
        <dbReference type="EMBL" id="TPX14678.1"/>
    </source>
</evidence>
<dbReference type="GO" id="GO:0016705">
    <property type="term" value="F:oxidoreductase activity, acting on paired donors, with incorporation or reduction of molecular oxygen"/>
    <property type="evidence" value="ECO:0007669"/>
    <property type="project" value="InterPro"/>
</dbReference>
<proteinExistence type="inferred from homology"/>
<evidence type="ECO:0000256" key="10">
    <source>
        <dbReference type="SAM" id="MobiDB-lite"/>
    </source>
</evidence>
<keyword evidence="11" id="KW-0732">Signal</keyword>
<keyword evidence="4 9" id="KW-0479">Metal-binding</keyword>
<dbReference type="InterPro" id="IPR001128">
    <property type="entry name" value="Cyt_P450"/>
</dbReference>
<evidence type="ECO:0000256" key="8">
    <source>
        <dbReference type="ARBA" id="ARBA00023242"/>
    </source>
</evidence>
<dbReference type="SUPFAM" id="SSF48264">
    <property type="entry name" value="Cytochrome P450"/>
    <property type="match status" value="1"/>
</dbReference>
<dbReference type="GO" id="GO:0016020">
    <property type="term" value="C:membrane"/>
    <property type="evidence" value="ECO:0007669"/>
    <property type="project" value="UniProtKB-SubCell"/>
</dbReference>
<dbReference type="PANTHER" id="PTHR46206:SF6">
    <property type="entry name" value="CYTOCHROME P450 MONOOXYGENASE AN1598-RELATED"/>
    <property type="match status" value="1"/>
</dbReference>
<keyword evidence="14" id="KW-1185">Reference proteome</keyword>
<dbReference type="GO" id="GO:0004497">
    <property type="term" value="F:monooxygenase activity"/>
    <property type="evidence" value="ECO:0007669"/>
    <property type="project" value="UniProtKB-KW"/>
</dbReference>
<evidence type="ECO:0000256" key="5">
    <source>
        <dbReference type="ARBA" id="ARBA00023002"/>
    </source>
</evidence>
<accession>A0A507BD57</accession>
<dbReference type="InterPro" id="IPR007219">
    <property type="entry name" value="XnlR_reg_dom"/>
</dbReference>
<comment type="similarity">
    <text evidence="3">Belongs to the cytochrome P450 family.</text>
</comment>
<dbReference type="OrthoDB" id="1844152at2759"/>
<dbReference type="GeneID" id="41972520"/>
<dbReference type="InterPro" id="IPR017972">
    <property type="entry name" value="Cyt_P450_CS"/>
</dbReference>
<keyword evidence="6 9" id="KW-0408">Iron</keyword>
<comment type="caution">
    <text evidence="13">The sequence shown here is derived from an EMBL/GenBank/DDBJ whole genome shotgun (WGS) entry which is preliminary data.</text>
</comment>
<dbReference type="InParanoid" id="A0A507BD57"/>
<sequence>MPVFYAVLSVCLVLAASWIAQQLLRGLRRARTPKLGFPVIGSPYDKEFTAAILEGFRKYPDSPFILPTNPPQVVLPISLYMESKQKSSFSLDAESYELFMGHWTDFGSENDGALTRTVRQDLTKSIGAILPLLQDELKFAFEKELGNSTEWHAIPLLSVLLRMVALLSGRVFVGSPLHRNEEWVDASINYTVALASVARESRTWNPLLVPFVAPFLPSVKKTRRYLYKAKEWMKPLVSEIVNAEKEAPGRPAKVGQRGTFISWLLNYLPAHRKTASRIGKDQMALSFAAIHTTSSTGTMVLFDLASRPEYIDELRREIDQVLAENGEDLDENGNPYINKATFAKLKKLDSFIKESQRWNGLSLTTPARKVLEDAEFSTGLKLPKGTRVVFPTRALALSENIQTLSPEYNAGTNNPGPEVFDGNRFARLREIPGRESKHQTVTTGLDSLTFGHGPHSCPGRFFAIYEVKALVVEFLRNYDFRLKKDSGPGVIPPMADQTGQASASGNPSRRQALNSDAHSRRLQHPVVKSVSGPPSASSPRPSLIGALSPQAISPGNVSTFITPTPFLDTGRIRDELSLSHRHSVAPQHLLTWPCSPLYLSEQELQYPMELEVRRPRMSRSSSPPRCLASPATDQSWLSRLSVSQINLLTRFYFDHFHPSCVVLDKATFEADYTTALTTDFAKNFSSCIVLLVCALGSVAAFYSGHDEWSQAGEEEVGIGFFNLANDIFREIEDTNWVSVQCLLLMGQILAEFDFPASGLGKLAGTMALPLVPETKANLDHAQYQFSLDHAQYQFFFLALISMRKLLNRILYHLYSSESTEDNSQNGHNAASPNDKPLAFLSASRSMIKELDRQIEEWRECLPHGLQFSNYIPDQEQPLPQPFQPRSPHDRLRGHLIARYYSAKSIIHRPFVYRAFHCEDPSLLSDEDKLGARTAIGCAFLSTVNSGLLHEPLVLLLHPINSCRTLFAIELQLAFVLRRGALHFTLPSEWRIIPEIRKRITHIAQRMSPTATRDAEVLDALV</sequence>
<keyword evidence="8" id="KW-0539">Nucleus</keyword>
<evidence type="ECO:0000256" key="1">
    <source>
        <dbReference type="ARBA" id="ARBA00001971"/>
    </source>
</evidence>
<name>A0A507BD57_9PEZI</name>
<dbReference type="GO" id="GO:0006351">
    <property type="term" value="P:DNA-templated transcription"/>
    <property type="evidence" value="ECO:0007669"/>
    <property type="project" value="InterPro"/>
</dbReference>
<comment type="subcellular location">
    <subcellularLocation>
        <location evidence="2">Membrane</location>
        <topology evidence="2">Single-pass membrane protein</topology>
    </subcellularLocation>
</comment>
<dbReference type="RefSeq" id="XP_030996389.1">
    <property type="nucleotide sequence ID" value="XM_031139554.1"/>
</dbReference>
<dbReference type="GO" id="GO:0005506">
    <property type="term" value="F:iron ion binding"/>
    <property type="evidence" value="ECO:0007669"/>
    <property type="project" value="InterPro"/>
</dbReference>
<evidence type="ECO:0000256" key="11">
    <source>
        <dbReference type="SAM" id="SignalP"/>
    </source>
</evidence>
<evidence type="ECO:0000256" key="2">
    <source>
        <dbReference type="ARBA" id="ARBA00004167"/>
    </source>
</evidence>
<gene>
    <name evidence="13" type="ORF">E0L32_005073</name>
</gene>
<feature type="compositionally biased region" description="Low complexity" evidence="10">
    <location>
        <begin position="525"/>
        <end position="542"/>
    </location>
</feature>
<dbReference type="GO" id="GO:0003677">
    <property type="term" value="F:DNA binding"/>
    <property type="evidence" value="ECO:0007669"/>
    <property type="project" value="InterPro"/>
</dbReference>
<feature type="chain" id="PRO_5021412942" description="Xylanolytic transcriptional activator regulatory domain-containing protein" evidence="11">
    <location>
        <begin position="21"/>
        <end position="1021"/>
    </location>
</feature>
<evidence type="ECO:0000256" key="3">
    <source>
        <dbReference type="ARBA" id="ARBA00010617"/>
    </source>
</evidence>
<evidence type="ECO:0000256" key="7">
    <source>
        <dbReference type="ARBA" id="ARBA00023033"/>
    </source>
</evidence>
<keyword evidence="9" id="KW-0349">Heme</keyword>
<comment type="cofactor">
    <cofactor evidence="1 9">
        <name>heme</name>
        <dbReference type="ChEBI" id="CHEBI:30413"/>
    </cofactor>
</comment>
<feature type="binding site" description="axial binding residue" evidence="9">
    <location>
        <position position="457"/>
    </location>
    <ligand>
        <name>heme</name>
        <dbReference type="ChEBI" id="CHEBI:30413"/>
    </ligand>
    <ligandPart>
        <name>Fe</name>
        <dbReference type="ChEBI" id="CHEBI:18248"/>
    </ligandPart>
</feature>
<dbReference type="Pfam" id="PF00067">
    <property type="entry name" value="p450"/>
    <property type="match status" value="1"/>
</dbReference>
<dbReference type="GO" id="GO:0020037">
    <property type="term" value="F:heme binding"/>
    <property type="evidence" value="ECO:0007669"/>
    <property type="project" value="InterPro"/>
</dbReference>
<dbReference type="STRING" id="1093900.A0A507BD57"/>